<dbReference type="InterPro" id="IPR047689">
    <property type="entry name" value="CopD"/>
</dbReference>
<feature type="domain" description="Copper resistance protein D" evidence="7">
    <location>
        <begin position="211"/>
        <end position="308"/>
    </location>
</feature>
<feature type="transmembrane region" description="Helical" evidence="6">
    <location>
        <begin position="218"/>
        <end position="239"/>
    </location>
</feature>
<sequence length="315" mass="34012">MACPLRRWSQDRGRLRVQRDTVTEPGTALLMSRFAFDAAALFLWGSSAYLLSMPPSELRDWLWQRLSGARWCAIGTATVVTLASLPLRTAELSGSWSAMRDTALLARVATQTTLGCAWLCQMIAVALLLATSLPPRRCRAPAVALSSALMLGSLTLSGHAAMHAGALGWLHQGNDWLHLLAGGFWFGALLPVLLLLGQLGTRGAQRPAALALTRFSQWGHIAVAVVLLSGAVNTGLIVGDWPDDWSMTYQRLLGIKVALVLVMVLVALYNRYRLVPRLAATPGALIRLKRATLLELTVATAVIALVAAFGMMQPR</sequence>
<evidence type="ECO:0000259" key="7">
    <source>
        <dbReference type="Pfam" id="PF05425"/>
    </source>
</evidence>
<keyword evidence="3 6" id="KW-0812">Transmembrane</keyword>
<evidence type="ECO:0000313" key="8">
    <source>
        <dbReference type="EMBL" id="WFF41537.1"/>
    </source>
</evidence>
<comment type="function">
    <text evidence="6">Involved in copper resistance.</text>
</comment>
<evidence type="ECO:0000256" key="6">
    <source>
        <dbReference type="RuleBase" id="RU369037"/>
    </source>
</evidence>
<keyword evidence="6" id="KW-0997">Cell inner membrane</keyword>
<gene>
    <name evidence="8" type="ORF">EVC62_08485</name>
</gene>
<dbReference type="InterPro" id="IPR032694">
    <property type="entry name" value="CopC/D"/>
</dbReference>
<dbReference type="PANTHER" id="PTHR34820:SF4">
    <property type="entry name" value="INNER MEMBRANE PROTEIN YEBZ"/>
    <property type="match status" value="1"/>
</dbReference>
<feature type="transmembrane region" description="Helical" evidence="6">
    <location>
        <begin position="251"/>
        <end position="270"/>
    </location>
</feature>
<comment type="similarity">
    <text evidence="6">Belongs to the CopD family.</text>
</comment>
<accession>A0ABY8FFE2</accession>
<dbReference type="PANTHER" id="PTHR34820">
    <property type="entry name" value="INNER MEMBRANE PROTEIN YEBZ"/>
    <property type="match status" value="1"/>
</dbReference>
<name>A0ABY8FFE2_9GAMM</name>
<comment type="caution">
    <text evidence="6">Lacks conserved residue(s) required for the propagation of feature annotation.</text>
</comment>
<evidence type="ECO:0000256" key="5">
    <source>
        <dbReference type="ARBA" id="ARBA00023136"/>
    </source>
</evidence>
<keyword evidence="6" id="KW-0186">Copper</keyword>
<evidence type="ECO:0000256" key="3">
    <source>
        <dbReference type="ARBA" id="ARBA00022692"/>
    </source>
</evidence>
<evidence type="ECO:0000256" key="4">
    <source>
        <dbReference type="ARBA" id="ARBA00022989"/>
    </source>
</evidence>
<dbReference type="NCBIfam" id="NF033808">
    <property type="entry name" value="copper_CopD"/>
    <property type="match status" value="1"/>
</dbReference>
<keyword evidence="9" id="KW-1185">Reference proteome</keyword>
<feature type="transmembrane region" description="Helical" evidence="6">
    <location>
        <begin position="176"/>
        <end position="197"/>
    </location>
</feature>
<feature type="transmembrane region" description="Helical" evidence="6">
    <location>
        <begin position="291"/>
        <end position="312"/>
    </location>
</feature>
<keyword evidence="4 6" id="KW-1133">Transmembrane helix</keyword>
<keyword evidence="5 6" id="KW-0472">Membrane</keyword>
<evidence type="ECO:0000313" key="9">
    <source>
        <dbReference type="Proteomes" id="UP001321526"/>
    </source>
</evidence>
<reference evidence="8 9" key="1">
    <citation type="submission" date="2019-01" db="EMBL/GenBank/DDBJ databases">
        <title>Genome sequence of Salinicola endophyticus REST5.</title>
        <authorList>
            <person name="Nascimento F.X."/>
        </authorList>
    </citation>
    <scope>NUCLEOTIDE SEQUENCE [LARGE SCALE GENOMIC DNA]</scope>
    <source>
        <strain evidence="8 9">REST5</strain>
    </source>
</reference>
<comment type="subcellular location">
    <subcellularLocation>
        <location evidence="6">Cell inner membrane</location>
        <topology evidence="6">Multi-pass membrane protein</topology>
    </subcellularLocation>
    <subcellularLocation>
        <location evidence="1">Cell membrane</location>
        <topology evidence="1">Multi-pass membrane protein</topology>
    </subcellularLocation>
</comment>
<organism evidence="8 9">
    <name type="scientific">Salinicola endophyticus</name>
    <dbReference type="NCBI Taxonomy" id="1949083"/>
    <lineage>
        <taxon>Bacteria</taxon>
        <taxon>Pseudomonadati</taxon>
        <taxon>Pseudomonadota</taxon>
        <taxon>Gammaproteobacteria</taxon>
        <taxon>Oceanospirillales</taxon>
        <taxon>Halomonadaceae</taxon>
        <taxon>Salinicola</taxon>
    </lineage>
</organism>
<dbReference type="Pfam" id="PF05425">
    <property type="entry name" value="CopD"/>
    <property type="match status" value="1"/>
</dbReference>
<keyword evidence="2 6" id="KW-1003">Cell membrane</keyword>
<dbReference type="InterPro" id="IPR008457">
    <property type="entry name" value="Cu-R_CopD_dom"/>
</dbReference>
<protein>
    <recommendedName>
        <fullName evidence="6">Copper resistance protein D</fullName>
    </recommendedName>
</protein>
<proteinExistence type="inferred from homology"/>
<evidence type="ECO:0000256" key="1">
    <source>
        <dbReference type="ARBA" id="ARBA00004651"/>
    </source>
</evidence>
<feature type="transmembrane region" description="Helical" evidence="6">
    <location>
        <begin position="142"/>
        <end position="170"/>
    </location>
</feature>
<dbReference type="EMBL" id="CP035631">
    <property type="protein sequence ID" value="WFF41537.1"/>
    <property type="molecule type" value="Genomic_DNA"/>
</dbReference>
<dbReference type="Proteomes" id="UP001321526">
    <property type="component" value="Chromosome"/>
</dbReference>
<feature type="transmembrane region" description="Helical" evidence="6">
    <location>
        <begin position="34"/>
        <end position="51"/>
    </location>
</feature>
<feature type="transmembrane region" description="Helical" evidence="6">
    <location>
        <begin position="108"/>
        <end position="130"/>
    </location>
</feature>
<evidence type="ECO:0000256" key="2">
    <source>
        <dbReference type="ARBA" id="ARBA00022475"/>
    </source>
</evidence>